<evidence type="ECO:0000313" key="2">
    <source>
        <dbReference type="Proteomes" id="UP000257109"/>
    </source>
</evidence>
<dbReference type="EMBL" id="QJKJ01002323">
    <property type="protein sequence ID" value="RDY03345.1"/>
    <property type="molecule type" value="Genomic_DNA"/>
</dbReference>
<reference evidence="1" key="1">
    <citation type="submission" date="2018-05" db="EMBL/GenBank/DDBJ databases">
        <title>Draft genome of Mucuna pruriens seed.</title>
        <authorList>
            <person name="Nnadi N.E."/>
            <person name="Vos R."/>
            <person name="Hasami M.H."/>
            <person name="Devisetty U.K."/>
            <person name="Aguiy J.C."/>
        </authorList>
    </citation>
    <scope>NUCLEOTIDE SEQUENCE [LARGE SCALE GENOMIC DNA]</scope>
    <source>
        <strain evidence="1">JCA_2017</strain>
    </source>
</reference>
<dbReference type="Proteomes" id="UP000257109">
    <property type="component" value="Unassembled WGS sequence"/>
</dbReference>
<gene>
    <name evidence="1" type="ORF">CR513_13083</name>
</gene>
<keyword evidence="2" id="KW-1185">Reference proteome</keyword>
<organism evidence="1 2">
    <name type="scientific">Mucuna pruriens</name>
    <name type="common">Velvet bean</name>
    <name type="synonym">Dolichos pruriens</name>
    <dbReference type="NCBI Taxonomy" id="157652"/>
    <lineage>
        <taxon>Eukaryota</taxon>
        <taxon>Viridiplantae</taxon>
        <taxon>Streptophyta</taxon>
        <taxon>Embryophyta</taxon>
        <taxon>Tracheophyta</taxon>
        <taxon>Spermatophyta</taxon>
        <taxon>Magnoliopsida</taxon>
        <taxon>eudicotyledons</taxon>
        <taxon>Gunneridae</taxon>
        <taxon>Pentapetalae</taxon>
        <taxon>rosids</taxon>
        <taxon>fabids</taxon>
        <taxon>Fabales</taxon>
        <taxon>Fabaceae</taxon>
        <taxon>Papilionoideae</taxon>
        <taxon>50 kb inversion clade</taxon>
        <taxon>NPAAA clade</taxon>
        <taxon>indigoferoid/millettioid clade</taxon>
        <taxon>Phaseoleae</taxon>
        <taxon>Mucuna</taxon>
    </lineage>
</organism>
<name>A0A371HKL4_MUCPR</name>
<sequence length="118" mass="13804">MSTLMHLTSTLSLYEMDKKILPYKHLWTTPPFISLWTPLILSQYLERNDQSFSFNKSSLKTYSLRPYSALPFYTFEFVPPPSYPLLATYSPPKPITPHPWETLFQAYLHPAEPLTSPY</sequence>
<accession>A0A371HKL4</accession>
<dbReference type="AlphaFoldDB" id="A0A371HKL4"/>
<comment type="caution">
    <text evidence="1">The sequence shown here is derived from an EMBL/GenBank/DDBJ whole genome shotgun (WGS) entry which is preliminary data.</text>
</comment>
<proteinExistence type="predicted"/>
<protein>
    <submittedName>
        <fullName evidence="1">Uncharacterized protein</fullName>
    </submittedName>
</protein>
<evidence type="ECO:0000313" key="1">
    <source>
        <dbReference type="EMBL" id="RDY03345.1"/>
    </source>
</evidence>
<feature type="non-terminal residue" evidence="1">
    <location>
        <position position="1"/>
    </location>
</feature>